<keyword evidence="3" id="KW-1185">Reference proteome</keyword>
<evidence type="ECO:0000256" key="1">
    <source>
        <dbReference type="SAM" id="MobiDB-lite"/>
    </source>
</evidence>
<gene>
    <name evidence="2" type="ORF">SNAT2548_LOCUS10328</name>
</gene>
<evidence type="ECO:0000313" key="2">
    <source>
        <dbReference type="EMBL" id="CAE7237427.1"/>
    </source>
</evidence>
<dbReference type="AlphaFoldDB" id="A0A812KWM3"/>
<accession>A0A812KWM3</accession>
<name>A0A812KWM3_9DINO</name>
<reference evidence="2" key="1">
    <citation type="submission" date="2021-02" db="EMBL/GenBank/DDBJ databases">
        <authorList>
            <person name="Dougan E. K."/>
            <person name="Rhodes N."/>
            <person name="Thang M."/>
            <person name="Chan C."/>
        </authorList>
    </citation>
    <scope>NUCLEOTIDE SEQUENCE</scope>
</reference>
<feature type="region of interest" description="Disordered" evidence="1">
    <location>
        <begin position="1"/>
        <end position="21"/>
    </location>
</feature>
<evidence type="ECO:0000313" key="3">
    <source>
        <dbReference type="Proteomes" id="UP000604046"/>
    </source>
</evidence>
<dbReference type="EMBL" id="CAJNDS010000847">
    <property type="protein sequence ID" value="CAE7237427.1"/>
    <property type="molecule type" value="Genomic_DNA"/>
</dbReference>
<dbReference type="Proteomes" id="UP000604046">
    <property type="component" value="Unassembled WGS sequence"/>
</dbReference>
<proteinExistence type="predicted"/>
<comment type="caution">
    <text evidence="2">The sequence shown here is derived from an EMBL/GenBank/DDBJ whole genome shotgun (WGS) entry which is preliminary data.</text>
</comment>
<protein>
    <recommendedName>
        <fullName evidence="4">PARP</fullName>
    </recommendedName>
</protein>
<feature type="non-terminal residue" evidence="2">
    <location>
        <position position="1"/>
    </location>
</feature>
<organism evidence="2 3">
    <name type="scientific">Symbiodinium natans</name>
    <dbReference type="NCBI Taxonomy" id="878477"/>
    <lineage>
        <taxon>Eukaryota</taxon>
        <taxon>Sar</taxon>
        <taxon>Alveolata</taxon>
        <taxon>Dinophyceae</taxon>
        <taxon>Suessiales</taxon>
        <taxon>Symbiodiniaceae</taxon>
        <taxon>Symbiodinium</taxon>
    </lineage>
</organism>
<evidence type="ECO:0008006" key="4">
    <source>
        <dbReference type="Google" id="ProtNLM"/>
    </source>
</evidence>
<dbReference type="OrthoDB" id="407254at2759"/>
<sequence>QIAGIGPPHPLPHLPSNQGGDEAVTIRNAVDSDAGIEASGQSCATNLSLTLLTQINQAVAVHGTRFDYIDPLQIQTKEDRSIWLRTSAEIFSLLLPDSYEQVVQHLMSLVTPLDPTFHIDLSVVQRFAKMIVASGCDYRKVFQKRAAVMKDPHNTVVWQFPVAGFPQPTTLLSAGSTQYVFFHGTSEEGCIGILRCGKVLRSTTDGVGMPPGKFCLGFFCKAIVGWPTQQQTAAAATDMFFHGKNQCNVVIQGVAKGSHYKPLTADTHREQIWLQRYPVIHSSSKDKRWCIREDVAHITHFNLIFNSDEDWGTWQGV</sequence>